<gene>
    <name evidence="1" type="ORF">Tci_898534</name>
</gene>
<protein>
    <submittedName>
        <fullName evidence="1">Uncharacterized protein</fullName>
    </submittedName>
</protein>
<proteinExistence type="predicted"/>
<evidence type="ECO:0000313" key="1">
    <source>
        <dbReference type="EMBL" id="GFD26565.1"/>
    </source>
</evidence>
<name>A0A699UUG0_TANCI</name>
<organism evidence="1">
    <name type="scientific">Tanacetum cinerariifolium</name>
    <name type="common">Dalmatian daisy</name>
    <name type="synonym">Chrysanthemum cinerariifolium</name>
    <dbReference type="NCBI Taxonomy" id="118510"/>
    <lineage>
        <taxon>Eukaryota</taxon>
        <taxon>Viridiplantae</taxon>
        <taxon>Streptophyta</taxon>
        <taxon>Embryophyta</taxon>
        <taxon>Tracheophyta</taxon>
        <taxon>Spermatophyta</taxon>
        <taxon>Magnoliopsida</taxon>
        <taxon>eudicotyledons</taxon>
        <taxon>Gunneridae</taxon>
        <taxon>Pentapetalae</taxon>
        <taxon>asterids</taxon>
        <taxon>campanulids</taxon>
        <taxon>Asterales</taxon>
        <taxon>Asteraceae</taxon>
        <taxon>Asteroideae</taxon>
        <taxon>Anthemideae</taxon>
        <taxon>Anthemidinae</taxon>
        <taxon>Tanacetum</taxon>
    </lineage>
</organism>
<accession>A0A699UUG0</accession>
<feature type="non-terminal residue" evidence="1">
    <location>
        <position position="1"/>
    </location>
</feature>
<reference evidence="1" key="1">
    <citation type="journal article" date="2019" name="Sci. Rep.">
        <title>Draft genome of Tanacetum cinerariifolium, the natural source of mosquito coil.</title>
        <authorList>
            <person name="Yamashiro T."/>
            <person name="Shiraishi A."/>
            <person name="Satake H."/>
            <person name="Nakayama K."/>
        </authorList>
    </citation>
    <scope>NUCLEOTIDE SEQUENCE</scope>
</reference>
<dbReference type="EMBL" id="BKCJ011369789">
    <property type="protein sequence ID" value="GFD26565.1"/>
    <property type="molecule type" value="Genomic_DNA"/>
</dbReference>
<dbReference type="AlphaFoldDB" id="A0A699UUG0"/>
<sequence>TLTRKVEALEQDKVAQALEITKLKQRDKKLEKKNKLKVYGLRILKKVGTAKRIESSADNVMDD</sequence>
<comment type="caution">
    <text evidence="1">The sequence shown here is derived from an EMBL/GenBank/DDBJ whole genome shotgun (WGS) entry which is preliminary data.</text>
</comment>